<dbReference type="CDD" id="cd06087">
    <property type="entry name" value="KOW_RPS4"/>
    <property type="match status" value="1"/>
</dbReference>
<dbReference type="InterPro" id="IPR032277">
    <property type="entry name" value="Ribosomal_eS4_C"/>
</dbReference>
<dbReference type="GO" id="GO:0019843">
    <property type="term" value="F:rRNA binding"/>
    <property type="evidence" value="ECO:0007669"/>
    <property type="project" value="UniProtKB-UniRule"/>
</dbReference>
<dbReference type="CDD" id="cd00165">
    <property type="entry name" value="S4"/>
    <property type="match status" value="1"/>
</dbReference>
<dbReference type="Gene3D" id="2.40.50.740">
    <property type="match status" value="1"/>
</dbReference>
<dbReference type="RefSeq" id="XP_065330152.1">
    <property type="nucleotide sequence ID" value="XM_065474080.1"/>
</dbReference>
<dbReference type="PROSITE" id="PS50889">
    <property type="entry name" value="S4"/>
    <property type="match status" value="1"/>
</dbReference>
<dbReference type="Pfam" id="PF08071">
    <property type="entry name" value="RS4NT"/>
    <property type="match status" value="1"/>
</dbReference>
<dbReference type="Gene3D" id="2.30.30.30">
    <property type="match status" value="1"/>
</dbReference>
<dbReference type="InterPro" id="IPR008991">
    <property type="entry name" value="Translation_prot_SH3-like_sf"/>
</dbReference>
<dbReference type="InterPro" id="IPR036986">
    <property type="entry name" value="S4_RNA-bd_sf"/>
</dbReference>
<dbReference type="InterPro" id="IPR013843">
    <property type="entry name" value="Ribosomal_eS4_N"/>
</dbReference>
<evidence type="ECO:0000313" key="9">
    <source>
        <dbReference type="Proteomes" id="UP001334084"/>
    </source>
</evidence>
<dbReference type="FunFam" id="3.10.290.10:FF:000002">
    <property type="entry name" value="40S ribosomal protein S4"/>
    <property type="match status" value="1"/>
</dbReference>
<sequence length="263" mass="30019">MTGGPRKHLNRKVAPTSWKLDKSIGTYAIRPHSGPHKKDLCIPLAYVLEKFLEYANNRKEIQIILKSKNIKINGKIIEKRKYPVGFGDVLSIIKTDEHYRVFYGVDKNFTFIKIDKEEANFKLAKVTNKKVMYENVPYIFTNDGACFKYCDPAININDTVKIDLETRLVVDYVSFKEGDVVFVMRGEDTGRVGIIKKIQNTTVICEDLSNKEFETSIDSMIVIGDNEESLLISLPEEKGIRLTALEESNLKFGEIVENEVEVN</sequence>
<dbReference type="Pfam" id="PF16121">
    <property type="entry name" value="40S_S4_C"/>
    <property type="match status" value="1"/>
</dbReference>
<reference evidence="8" key="1">
    <citation type="journal article" date="2024" name="BMC Genomics">
        <title>Functional annotation of a divergent genome using sequence and structure-based similarity.</title>
        <authorList>
            <person name="Svedberg D."/>
            <person name="Winiger R.R."/>
            <person name="Berg A."/>
            <person name="Sharma H."/>
            <person name="Tellgren-Roth C."/>
            <person name="Debrunner-Vossbrinck B.A."/>
            <person name="Vossbrinck C.R."/>
            <person name="Barandun J."/>
        </authorList>
    </citation>
    <scope>NUCLEOTIDE SEQUENCE</scope>
    <source>
        <strain evidence="8">Illinois isolate</strain>
    </source>
</reference>
<dbReference type="InterPro" id="IPR005824">
    <property type="entry name" value="KOW"/>
</dbReference>
<dbReference type="InterPro" id="IPR038237">
    <property type="entry name" value="Ribosomal_eS4_central_sf"/>
</dbReference>
<dbReference type="EMBL" id="CP142732">
    <property type="protein sequence ID" value="WUR04007.1"/>
    <property type="molecule type" value="Genomic_DNA"/>
</dbReference>
<feature type="domain" description="KOW" evidence="7">
    <location>
        <begin position="174"/>
        <end position="201"/>
    </location>
</feature>
<name>A0AAX4JDR8_9MICR</name>
<evidence type="ECO:0000256" key="4">
    <source>
        <dbReference type="ARBA" id="ARBA00022980"/>
    </source>
</evidence>
<evidence type="ECO:0000256" key="1">
    <source>
        <dbReference type="ARBA" id="ARBA00007500"/>
    </source>
</evidence>
<evidence type="ECO:0000259" key="7">
    <source>
        <dbReference type="SMART" id="SM00739"/>
    </source>
</evidence>
<keyword evidence="9" id="KW-1185">Reference proteome</keyword>
<dbReference type="Pfam" id="PF01479">
    <property type="entry name" value="S4"/>
    <property type="match status" value="1"/>
</dbReference>
<keyword evidence="4 6" id="KW-0689">Ribosomal protein</keyword>
<dbReference type="PIRSF" id="PIRSF002116">
    <property type="entry name" value="Ribosomal_S4"/>
    <property type="match status" value="1"/>
</dbReference>
<evidence type="ECO:0000256" key="6">
    <source>
        <dbReference type="PIRNR" id="PIRNR002116"/>
    </source>
</evidence>
<dbReference type="SMART" id="SM00739">
    <property type="entry name" value="KOW"/>
    <property type="match status" value="1"/>
</dbReference>
<dbReference type="Proteomes" id="UP001334084">
    <property type="component" value="Chromosome 7"/>
</dbReference>
<dbReference type="PANTHER" id="PTHR11581:SF0">
    <property type="entry name" value="SMALL RIBOSOMAL SUBUNIT PROTEIN ES4"/>
    <property type="match status" value="1"/>
</dbReference>
<dbReference type="PANTHER" id="PTHR11581">
    <property type="entry name" value="30S/40S RIBOSOMAL PROTEIN S4"/>
    <property type="match status" value="1"/>
</dbReference>
<protein>
    <recommendedName>
        <fullName evidence="6">40S ribosomal protein S4</fullName>
    </recommendedName>
</protein>
<keyword evidence="5 6" id="KW-0687">Ribonucleoprotein</keyword>
<dbReference type="InterPro" id="IPR013845">
    <property type="entry name" value="Ribosomal_eS4_central_region"/>
</dbReference>
<evidence type="ECO:0000313" key="8">
    <source>
        <dbReference type="EMBL" id="WUR04007.1"/>
    </source>
</evidence>
<evidence type="ECO:0000256" key="3">
    <source>
        <dbReference type="ARBA" id="ARBA00022884"/>
    </source>
</evidence>
<dbReference type="InterPro" id="IPR014722">
    <property type="entry name" value="Rib_uL2_dom2"/>
</dbReference>
<dbReference type="Pfam" id="PF00900">
    <property type="entry name" value="Ribosomal_S4e"/>
    <property type="match status" value="1"/>
</dbReference>
<dbReference type="HAMAP" id="MF_00485">
    <property type="entry name" value="Ribosomal_eS4"/>
    <property type="match status" value="1"/>
</dbReference>
<dbReference type="InterPro" id="IPR041982">
    <property type="entry name" value="Ribosomal_eS4_KOW"/>
</dbReference>
<evidence type="ECO:0000256" key="2">
    <source>
        <dbReference type="ARBA" id="ARBA00022730"/>
    </source>
</evidence>
<dbReference type="InterPro" id="IPR002942">
    <property type="entry name" value="S4_RNA-bd"/>
</dbReference>
<dbReference type="SUPFAM" id="SSF50104">
    <property type="entry name" value="Translation proteins SH3-like domain"/>
    <property type="match status" value="1"/>
</dbReference>
<dbReference type="SUPFAM" id="SSF55174">
    <property type="entry name" value="Alpha-L RNA-binding motif"/>
    <property type="match status" value="1"/>
</dbReference>
<dbReference type="GO" id="GO:0003735">
    <property type="term" value="F:structural constituent of ribosome"/>
    <property type="evidence" value="ECO:0007669"/>
    <property type="project" value="UniProtKB-UniRule"/>
</dbReference>
<dbReference type="KEGG" id="vnx:VNE69_07076"/>
<keyword evidence="3 6" id="KW-0694">RNA-binding</keyword>
<keyword evidence="2 6" id="KW-0699">rRNA-binding</keyword>
<proteinExistence type="inferred from homology"/>
<dbReference type="GO" id="GO:0022627">
    <property type="term" value="C:cytosolic small ribosomal subunit"/>
    <property type="evidence" value="ECO:0007669"/>
    <property type="project" value="TreeGrafter"/>
</dbReference>
<comment type="similarity">
    <text evidence="1 6">Belongs to the eukaryotic ribosomal protein eS4 family.</text>
</comment>
<evidence type="ECO:0000256" key="5">
    <source>
        <dbReference type="ARBA" id="ARBA00023274"/>
    </source>
</evidence>
<organism evidence="8 9">
    <name type="scientific">Vairimorpha necatrix</name>
    <dbReference type="NCBI Taxonomy" id="6039"/>
    <lineage>
        <taxon>Eukaryota</taxon>
        <taxon>Fungi</taxon>
        <taxon>Fungi incertae sedis</taxon>
        <taxon>Microsporidia</taxon>
        <taxon>Nosematidae</taxon>
        <taxon>Vairimorpha</taxon>
    </lineage>
</organism>
<dbReference type="GO" id="GO:0006412">
    <property type="term" value="P:translation"/>
    <property type="evidence" value="ECO:0007669"/>
    <property type="project" value="InterPro"/>
</dbReference>
<dbReference type="AlphaFoldDB" id="A0AAX4JDR8"/>
<gene>
    <name evidence="8" type="ORF">VNE69_07076</name>
</gene>
<dbReference type="Gene3D" id="3.10.290.10">
    <property type="entry name" value="RNA-binding S4 domain"/>
    <property type="match status" value="1"/>
</dbReference>
<dbReference type="InterPro" id="IPR000876">
    <property type="entry name" value="Ribosomal_eS4"/>
</dbReference>
<dbReference type="GeneID" id="90541832"/>
<dbReference type="Pfam" id="PF00467">
    <property type="entry name" value="KOW"/>
    <property type="match status" value="1"/>
</dbReference>
<accession>A0AAX4JDR8</accession>